<keyword evidence="4" id="KW-1185">Reference proteome</keyword>
<dbReference type="CDD" id="cd12797">
    <property type="entry name" value="M23_peptidase"/>
    <property type="match status" value="1"/>
</dbReference>
<dbReference type="PATRIC" id="fig|656366.3.peg.768"/>
<feature type="region of interest" description="Disordered" evidence="1">
    <location>
        <begin position="1"/>
        <end position="22"/>
    </location>
</feature>
<protein>
    <recommendedName>
        <fullName evidence="2">M23ase beta-sheet core domain-containing protein</fullName>
    </recommendedName>
</protein>
<evidence type="ECO:0000256" key="1">
    <source>
        <dbReference type="SAM" id="MobiDB-lite"/>
    </source>
</evidence>
<reference evidence="4" key="1">
    <citation type="submission" date="2015-09" db="EMBL/GenBank/DDBJ databases">
        <title>Complete genome of Arthrobacter alpinus strain R3.8.</title>
        <authorList>
            <person name="See-Too W.S."/>
            <person name="Chan K.G."/>
        </authorList>
    </citation>
    <scope>NUCLEOTIDE SEQUENCE [LARGE SCALE GENOMIC DNA]</scope>
    <source>
        <strain evidence="4">R3.8</strain>
    </source>
</reference>
<evidence type="ECO:0000313" key="4">
    <source>
        <dbReference type="Proteomes" id="UP000062833"/>
    </source>
</evidence>
<accession>A0A0M4QSL2</accession>
<gene>
    <name evidence="3" type="ORF">AOC05_03520</name>
</gene>
<dbReference type="EMBL" id="CP012677">
    <property type="protein sequence ID" value="ALE93953.1"/>
    <property type="molecule type" value="Genomic_DNA"/>
</dbReference>
<dbReference type="Gene3D" id="2.70.70.10">
    <property type="entry name" value="Glucose Permease (Domain IIA)"/>
    <property type="match status" value="1"/>
</dbReference>
<feature type="compositionally biased region" description="Polar residues" evidence="1">
    <location>
        <begin position="9"/>
        <end position="22"/>
    </location>
</feature>
<name>A0A0M4QSL2_9MICC</name>
<dbReference type="KEGG" id="aaq:AOC05_03520"/>
<feature type="domain" description="M23ase beta-sheet core" evidence="2">
    <location>
        <begin position="64"/>
        <end position="162"/>
    </location>
</feature>
<evidence type="ECO:0000313" key="3">
    <source>
        <dbReference type="EMBL" id="ALE93953.1"/>
    </source>
</evidence>
<dbReference type="InterPro" id="IPR011055">
    <property type="entry name" value="Dup_hybrid_motif"/>
</dbReference>
<dbReference type="SUPFAM" id="SSF51261">
    <property type="entry name" value="Duplicated hybrid motif"/>
    <property type="match status" value="1"/>
</dbReference>
<proteinExistence type="predicted"/>
<dbReference type="InterPro" id="IPR016047">
    <property type="entry name" value="M23ase_b-sheet_dom"/>
</dbReference>
<evidence type="ECO:0000259" key="2">
    <source>
        <dbReference type="Pfam" id="PF01551"/>
    </source>
</evidence>
<dbReference type="AlphaFoldDB" id="A0A0M4QSL2"/>
<sequence length="179" mass="18437">MATSVFPLSGSTVSVGANTSSSTTAARPLPASLAWAWPLAGPQSGGPPRVIHAFNPPAKPWLSGHRGVDLLRTSGASIRAPTDGVVTFAGMVVDRPVLTIATADGLRLSFEPVVSTLVAGSTVAKGSQLGTLTAPTHCDSGPPGLSSCLHWGVRRGDVYLNPLQFILDLRPSVLLPVVR</sequence>
<organism evidence="3 4">
    <name type="scientific">Arthrobacter alpinus</name>
    <dbReference type="NCBI Taxonomy" id="656366"/>
    <lineage>
        <taxon>Bacteria</taxon>
        <taxon>Bacillati</taxon>
        <taxon>Actinomycetota</taxon>
        <taxon>Actinomycetes</taxon>
        <taxon>Micrococcales</taxon>
        <taxon>Micrococcaceae</taxon>
        <taxon>Arthrobacter</taxon>
    </lineage>
</organism>
<dbReference type="Pfam" id="PF01551">
    <property type="entry name" value="Peptidase_M23"/>
    <property type="match status" value="1"/>
</dbReference>
<dbReference type="Proteomes" id="UP000062833">
    <property type="component" value="Chromosome"/>
</dbReference>